<keyword evidence="1" id="KW-0805">Transcription regulation</keyword>
<dbReference type="InterPro" id="IPR032687">
    <property type="entry name" value="AraC-type_N"/>
</dbReference>
<dbReference type="InterPro" id="IPR018060">
    <property type="entry name" value="HTH_AraC"/>
</dbReference>
<dbReference type="EMBL" id="JAFKCZ010000001">
    <property type="protein sequence ID" value="MBN7795086.1"/>
    <property type="molecule type" value="Genomic_DNA"/>
</dbReference>
<dbReference type="Proteomes" id="UP000664303">
    <property type="component" value="Unassembled WGS sequence"/>
</dbReference>
<protein>
    <submittedName>
        <fullName evidence="5">AraC family transcriptional regulator ligand-binding domain-containing protein</fullName>
    </submittedName>
</protein>
<evidence type="ECO:0000256" key="3">
    <source>
        <dbReference type="ARBA" id="ARBA00023163"/>
    </source>
</evidence>
<proteinExistence type="predicted"/>
<dbReference type="PROSITE" id="PS01124">
    <property type="entry name" value="HTH_ARAC_FAMILY_2"/>
    <property type="match status" value="1"/>
</dbReference>
<accession>A0A939DBX6</accession>
<gene>
    <name evidence="5" type="ORF">JYP50_00690</name>
</gene>
<evidence type="ECO:0000256" key="1">
    <source>
        <dbReference type="ARBA" id="ARBA00023015"/>
    </source>
</evidence>
<keyword evidence="3" id="KW-0804">Transcription</keyword>
<organism evidence="5 6">
    <name type="scientific">Parahaliea mediterranea</name>
    <dbReference type="NCBI Taxonomy" id="651086"/>
    <lineage>
        <taxon>Bacteria</taxon>
        <taxon>Pseudomonadati</taxon>
        <taxon>Pseudomonadota</taxon>
        <taxon>Gammaproteobacteria</taxon>
        <taxon>Cellvibrionales</taxon>
        <taxon>Halieaceae</taxon>
        <taxon>Parahaliea</taxon>
    </lineage>
</organism>
<dbReference type="PANTHER" id="PTHR47894:SF1">
    <property type="entry name" value="HTH-TYPE TRANSCRIPTIONAL REGULATOR VQSM"/>
    <property type="match status" value="1"/>
</dbReference>
<dbReference type="Gene3D" id="1.10.10.60">
    <property type="entry name" value="Homeodomain-like"/>
    <property type="match status" value="1"/>
</dbReference>
<dbReference type="Pfam" id="PF12833">
    <property type="entry name" value="HTH_18"/>
    <property type="match status" value="1"/>
</dbReference>
<evidence type="ECO:0000313" key="5">
    <source>
        <dbReference type="EMBL" id="MBN7795086.1"/>
    </source>
</evidence>
<feature type="domain" description="HTH araC/xylS-type" evidence="4">
    <location>
        <begin position="244"/>
        <end position="342"/>
    </location>
</feature>
<evidence type="ECO:0000259" key="4">
    <source>
        <dbReference type="PROSITE" id="PS01124"/>
    </source>
</evidence>
<dbReference type="AlphaFoldDB" id="A0A939DBX6"/>
<dbReference type="GO" id="GO:0005829">
    <property type="term" value="C:cytosol"/>
    <property type="evidence" value="ECO:0007669"/>
    <property type="project" value="TreeGrafter"/>
</dbReference>
<dbReference type="GO" id="GO:0000976">
    <property type="term" value="F:transcription cis-regulatory region binding"/>
    <property type="evidence" value="ECO:0007669"/>
    <property type="project" value="TreeGrafter"/>
</dbReference>
<keyword evidence="6" id="KW-1185">Reference proteome</keyword>
<dbReference type="PANTHER" id="PTHR47894">
    <property type="entry name" value="HTH-TYPE TRANSCRIPTIONAL REGULATOR GADX"/>
    <property type="match status" value="1"/>
</dbReference>
<evidence type="ECO:0000256" key="2">
    <source>
        <dbReference type="ARBA" id="ARBA00023125"/>
    </source>
</evidence>
<reference evidence="5" key="1">
    <citation type="submission" date="2021-02" db="EMBL/GenBank/DDBJ databases">
        <title>PHA producing bacteria isolated from coastal sediment in Guangdong, Shenzhen.</title>
        <authorList>
            <person name="Zheng W."/>
            <person name="Yu S."/>
            <person name="Huang Y."/>
        </authorList>
    </citation>
    <scope>NUCLEOTIDE SEQUENCE</scope>
    <source>
        <strain evidence="5">TN14-10</strain>
    </source>
</reference>
<dbReference type="InterPro" id="IPR009057">
    <property type="entry name" value="Homeodomain-like_sf"/>
</dbReference>
<dbReference type="Pfam" id="PF12625">
    <property type="entry name" value="Arabinose_bd"/>
    <property type="match status" value="1"/>
</dbReference>
<comment type="caution">
    <text evidence="5">The sequence shown here is derived from an EMBL/GenBank/DDBJ whole genome shotgun (WGS) entry which is preliminary data.</text>
</comment>
<name>A0A939DBX6_9GAMM</name>
<dbReference type="SUPFAM" id="SSF46689">
    <property type="entry name" value="Homeodomain-like"/>
    <property type="match status" value="1"/>
</dbReference>
<dbReference type="SMART" id="SM00342">
    <property type="entry name" value="HTH_ARAC"/>
    <property type="match status" value="1"/>
</dbReference>
<keyword evidence="2" id="KW-0238">DNA-binding</keyword>
<dbReference type="GO" id="GO:0003700">
    <property type="term" value="F:DNA-binding transcription factor activity"/>
    <property type="evidence" value="ECO:0007669"/>
    <property type="project" value="InterPro"/>
</dbReference>
<evidence type="ECO:0000313" key="6">
    <source>
        <dbReference type="Proteomes" id="UP000664303"/>
    </source>
</evidence>
<sequence>MNNEQQPFTVEVRDVLDLMHESIEQGMSVACLLRELGLPGDHLADPSALIDMDDCWRIIAANQNQIHEESHLKAARSLRRGTTRMIFSNLGQCRQLQEGLQALAETYNIVHGGDYNFVRRRGGVLSYIVDDRDFHYRAAPSPFAIEFALLKIHCALSYLSGRPLKLLRVATRRPQLPGHHHHLHLFEAPLQAGHEVYELAYRADQAELPLNPAGDIDIAGNIYAHYLALLQRRGPRCYDDDFIHQVLQVIRRGSAPRGTRQQEAVASTLGMSVATLRRRLARQDTSFRRLLDQVNSEQAVDALHQRVAPADVAQMLGYSEVRAFKRAFRRWYGMSPTVYLKHHELLR</sequence>
<dbReference type="RefSeq" id="WP_206558529.1">
    <property type="nucleotide sequence ID" value="NZ_JAFKCZ010000001.1"/>
</dbReference>